<dbReference type="InterPro" id="IPR000524">
    <property type="entry name" value="Tscrpt_reg_HTH_GntR"/>
</dbReference>
<evidence type="ECO:0000313" key="6">
    <source>
        <dbReference type="Proteomes" id="UP001230289"/>
    </source>
</evidence>
<reference evidence="5 6" key="1">
    <citation type="submission" date="2023-08" db="EMBL/GenBank/DDBJ databases">
        <title>Microbacterium sp. nov., isolated from a waste landfill.</title>
        <authorList>
            <person name="Wen W."/>
        </authorList>
    </citation>
    <scope>NUCLEOTIDE SEQUENCE [LARGE SCALE GENOMIC DNA]</scope>
    <source>
        <strain evidence="5 6">ASV81</strain>
    </source>
</reference>
<dbReference type="CDD" id="cd07377">
    <property type="entry name" value="WHTH_GntR"/>
    <property type="match status" value="1"/>
</dbReference>
<accession>A0ABU0XEG1</accession>
<dbReference type="Gene3D" id="1.20.120.530">
    <property type="entry name" value="GntR ligand-binding domain-like"/>
    <property type="match status" value="1"/>
</dbReference>
<proteinExistence type="predicted"/>
<dbReference type="EMBL" id="JAVFCB010000003">
    <property type="protein sequence ID" value="MDQ4213505.1"/>
    <property type="molecule type" value="Genomic_DNA"/>
</dbReference>
<name>A0ABU0XEG1_9MICO</name>
<dbReference type="SUPFAM" id="SSF46785">
    <property type="entry name" value="Winged helix' DNA-binding domain"/>
    <property type="match status" value="1"/>
</dbReference>
<keyword evidence="3" id="KW-0804">Transcription</keyword>
<evidence type="ECO:0000313" key="5">
    <source>
        <dbReference type="EMBL" id="MDQ4213505.1"/>
    </source>
</evidence>
<keyword evidence="6" id="KW-1185">Reference proteome</keyword>
<evidence type="ECO:0000256" key="1">
    <source>
        <dbReference type="ARBA" id="ARBA00023015"/>
    </source>
</evidence>
<dbReference type="Pfam" id="PF00392">
    <property type="entry name" value="GntR"/>
    <property type="match status" value="1"/>
</dbReference>
<dbReference type="Proteomes" id="UP001230289">
    <property type="component" value="Unassembled WGS sequence"/>
</dbReference>
<dbReference type="InterPro" id="IPR036388">
    <property type="entry name" value="WH-like_DNA-bd_sf"/>
</dbReference>
<keyword evidence="2" id="KW-0238">DNA-binding</keyword>
<dbReference type="InterPro" id="IPR011711">
    <property type="entry name" value="GntR_C"/>
</dbReference>
<gene>
    <name evidence="5" type="ORF">RBR11_06210</name>
</gene>
<comment type="caution">
    <text evidence="5">The sequence shown here is derived from an EMBL/GenBank/DDBJ whole genome shotgun (WGS) entry which is preliminary data.</text>
</comment>
<feature type="domain" description="HTH gntR-type" evidence="4">
    <location>
        <begin position="8"/>
        <end position="74"/>
    </location>
</feature>
<dbReference type="PANTHER" id="PTHR43537">
    <property type="entry name" value="TRANSCRIPTIONAL REGULATOR, GNTR FAMILY"/>
    <property type="match status" value="1"/>
</dbReference>
<evidence type="ECO:0000256" key="3">
    <source>
        <dbReference type="ARBA" id="ARBA00023163"/>
    </source>
</evidence>
<evidence type="ECO:0000259" key="4">
    <source>
        <dbReference type="PROSITE" id="PS50949"/>
    </source>
</evidence>
<dbReference type="PANTHER" id="PTHR43537:SF5">
    <property type="entry name" value="UXU OPERON TRANSCRIPTIONAL REGULATOR"/>
    <property type="match status" value="1"/>
</dbReference>
<dbReference type="InterPro" id="IPR008920">
    <property type="entry name" value="TF_FadR/GntR_C"/>
</dbReference>
<dbReference type="RefSeq" id="WP_308488449.1">
    <property type="nucleotide sequence ID" value="NZ_JAVFCB010000003.1"/>
</dbReference>
<dbReference type="InterPro" id="IPR036390">
    <property type="entry name" value="WH_DNA-bd_sf"/>
</dbReference>
<evidence type="ECO:0000256" key="2">
    <source>
        <dbReference type="ARBA" id="ARBA00023125"/>
    </source>
</evidence>
<dbReference type="SUPFAM" id="SSF48008">
    <property type="entry name" value="GntR ligand-binding domain-like"/>
    <property type="match status" value="1"/>
</dbReference>
<protein>
    <submittedName>
        <fullName evidence="5">GntR family transcriptional regulator</fullName>
    </submittedName>
</protein>
<organism evidence="5 6">
    <name type="scientific">Microbacterium capsulatum</name>
    <dbReference type="NCBI Taxonomy" id="3041921"/>
    <lineage>
        <taxon>Bacteria</taxon>
        <taxon>Bacillati</taxon>
        <taxon>Actinomycetota</taxon>
        <taxon>Actinomycetes</taxon>
        <taxon>Micrococcales</taxon>
        <taxon>Microbacteriaceae</taxon>
        <taxon>Microbacterium</taxon>
    </lineage>
</organism>
<dbReference type="Pfam" id="PF07729">
    <property type="entry name" value="FCD"/>
    <property type="match status" value="1"/>
</dbReference>
<dbReference type="SMART" id="SM00345">
    <property type="entry name" value="HTH_GNTR"/>
    <property type="match status" value="1"/>
</dbReference>
<keyword evidence="1" id="KW-0805">Transcription regulation</keyword>
<dbReference type="Gene3D" id="1.10.10.10">
    <property type="entry name" value="Winged helix-like DNA-binding domain superfamily/Winged helix DNA-binding domain"/>
    <property type="match status" value="1"/>
</dbReference>
<dbReference type="PROSITE" id="PS50949">
    <property type="entry name" value="HTH_GNTR"/>
    <property type="match status" value="1"/>
</dbReference>
<sequence length="224" mass="25369">MRQTVRHASLGERLADQLRREIIRGELEVGAHLVEDTLAARYDVSRGPVRDAFKILSAEGLLDDRRRGFFVRGFSPRDVEELYSLRSSMEQLAMQRAAEQAEPEQWGAVEAELAGMYAAAEHRDWHVFAEHDLAFHGAFYRLSGHSRLQAMWDQYQPTFGAMLDVTNEQDIDLRPSADDHAALLALTREGRIPELAARLAEHLSGSERRMTTALAPFWARATAR</sequence>
<dbReference type="SMART" id="SM00895">
    <property type="entry name" value="FCD"/>
    <property type="match status" value="1"/>
</dbReference>